<keyword evidence="9" id="KW-1185">Reference proteome</keyword>
<comment type="caution">
    <text evidence="8">The sequence shown here is derived from an EMBL/GenBank/DDBJ whole genome shotgun (WGS) entry which is preliminary data.</text>
</comment>
<comment type="pathway">
    <text evidence="2">Secondary metabolite biosynthesis.</text>
</comment>
<evidence type="ECO:0000256" key="5">
    <source>
        <dbReference type="ARBA" id="ARBA00022989"/>
    </source>
</evidence>
<keyword evidence="4 7" id="KW-0812">Transmembrane</keyword>
<organism evidence="8 9">
    <name type="scientific">Ophiocordyceps unilateralis</name>
    <name type="common">Zombie-ant fungus</name>
    <name type="synonym">Torrubia unilateralis</name>
    <dbReference type="NCBI Taxonomy" id="268505"/>
    <lineage>
        <taxon>Eukaryota</taxon>
        <taxon>Fungi</taxon>
        <taxon>Dikarya</taxon>
        <taxon>Ascomycota</taxon>
        <taxon>Pezizomycotina</taxon>
        <taxon>Sordariomycetes</taxon>
        <taxon>Hypocreomycetidae</taxon>
        <taxon>Hypocreales</taxon>
        <taxon>Ophiocordycipitaceae</taxon>
        <taxon>Ophiocordyceps</taxon>
    </lineage>
</organism>
<keyword evidence="6 7" id="KW-0472">Membrane</keyword>
<dbReference type="GO" id="GO:0016020">
    <property type="term" value="C:membrane"/>
    <property type="evidence" value="ECO:0007669"/>
    <property type="project" value="UniProtKB-SubCell"/>
</dbReference>
<dbReference type="AlphaFoldDB" id="A0A2A9PF39"/>
<evidence type="ECO:0000313" key="8">
    <source>
        <dbReference type="EMBL" id="PFH59497.1"/>
    </source>
</evidence>
<reference evidence="8 9" key="1">
    <citation type="journal article" date="2015" name="BMC Genomics">
        <title>Gene expression during zombie ant biting behavior reflects the complexity underlying fungal parasitic behavioral manipulation.</title>
        <authorList>
            <person name="de Bekker C."/>
            <person name="Ohm R.A."/>
            <person name="Loreto R.G."/>
            <person name="Sebastian A."/>
            <person name="Albert I."/>
            <person name="Merrow M."/>
            <person name="Brachmann A."/>
            <person name="Hughes D.P."/>
        </authorList>
    </citation>
    <scope>NUCLEOTIDE SEQUENCE [LARGE SCALE GENOMIC DNA]</scope>
    <source>
        <strain evidence="8 9">SC16a</strain>
    </source>
</reference>
<keyword evidence="5 7" id="KW-1133">Transmembrane helix</keyword>
<feature type="transmembrane region" description="Helical" evidence="7">
    <location>
        <begin position="205"/>
        <end position="225"/>
    </location>
</feature>
<evidence type="ECO:0000256" key="2">
    <source>
        <dbReference type="ARBA" id="ARBA00005179"/>
    </source>
</evidence>
<feature type="transmembrane region" description="Helical" evidence="7">
    <location>
        <begin position="16"/>
        <end position="36"/>
    </location>
</feature>
<feature type="transmembrane region" description="Helical" evidence="7">
    <location>
        <begin position="107"/>
        <end position="132"/>
    </location>
</feature>
<dbReference type="PANTHER" id="PTHR42038">
    <property type="match status" value="1"/>
</dbReference>
<evidence type="ECO:0000256" key="6">
    <source>
        <dbReference type="ARBA" id="ARBA00023136"/>
    </source>
</evidence>
<evidence type="ECO:0000256" key="3">
    <source>
        <dbReference type="ARBA" id="ARBA00006757"/>
    </source>
</evidence>
<accession>A0A2A9PF39</accession>
<dbReference type="GO" id="GO:0016829">
    <property type="term" value="F:lyase activity"/>
    <property type="evidence" value="ECO:0007669"/>
    <property type="project" value="InterPro"/>
</dbReference>
<dbReference type="OrthoDB" id="5294024at2759"/>
<protein>
    <submittedName>
        <fullName evidence="8">Uncharacterized protein</fullName>
    </submittedName>
</protein>
<evidence type="ECO:0000256" key="1">
    <source>
        <dbReference type="ARBA" id="ARBA00004141"/>
    </source>
</evidence>
<dbReference type="PANTHER" id="PTHR42038:SF2">
    <property type="entry name" value="TERPENE CYCLASE AUSL"/>
    <property type="match status" value="1"/>
</dbReference>
<feature type="transmembrane region" description="Helical" evidence="7">
    <location>
        <begin position="172"/>
        <end position="193"/>
    </location>
</feature>
<comment type="subcellular location">
    <subcellularLocation>
        <location evidence="1">Membrane</location>
        <topology evidence="1">Multi-pass membrane protein</topology>
    </subcellularLocation>
</comment>
<evidence type="ECO:0000256" key="4">
    <source>
        <dbReference type="ARBA" id="ARBA00022692"/>
    </source>
</evidence>
<evidence type="ECO:0000256" key="7">
    <source>
        <dbReference type="SAM" id="Phobius"/>
    </source>
</evidence>
<evidence type="ECO:0000313" key="9">
    <source>
        <dbReference type="Proteomes" id="UP000037136"/>
    </source>
</evidence>
<dbReference type="Pfam" id="PF25129">
    <property type="entry name" value="Pyr4-TMTC"/>
    <property type="match status" value="1"/>
</dbReference>
<reference evidence="8 9" key="2">
    <citation type="journal article" date="2017" name="Sci. Rep.">
        <title>Ant-infecting Ophiocordyceps genomes reveal a high diversity of potential behavioral manipulation genes and a possible major role for enterotoxins.</title>
        <authorList>
            <person name="de Bekker C."/>
            <person name="Ohm R.A."/>
            <person name="Evans H.C."/>
            <person name="Brachmann A."/>
            <person name="Hughes D.P."/>
        </authorList>
    </citation>
    <scope>NUCLEOTIDE SEQUENCE [LARGE SCALE GENOMIC DNA]</scope>
    <source>
        <strain evidence="8 9">SC16a</strain>
    </source>
</reference>
<comment type="similarity">
    <text evidence="3">Belongs to the paxB family.</text>
</comment>
<dbReference type="STRING" id="268505.A0A2A9PF39"/>
<feature type="transmembrane region" description="Helical" evidence="7">
    <location>
        <begin position="138"/>
        <end position="160"/>
    </location>
</feature>
<dbReference type="EMBL" id="LAZP02000194">
    <property type="protein sequence ID" value="PFH59497.1"/>
    <property type="molecule type" value="Genomic_DNA"/>
</dbReference>
<name>A0A2A9PF39_OPHUN</name>
<sequence>MDGFSHSQPPQAYREIQWVADTLVGLMGAGWIINYAAMIWHSYRGETYSMAIIPLCNNIGWELVYTLVFPSPNRVELAVFAAGVTLNVVIMIAATRAAKTEWRHSPLVAAHTPLIFVGGTLLCFTGHLALAAQLGPALAYSWGAVICQLVLSLGGLCQLLQRNSTRGTSWTLWLSRFLGSCCTVGFASLRWKYWPDAFGWLADPLVLWSLAAFVIVDTTYGIVLYKAGSFKICGSPSRCQCNPTVILQLEAIMVEFMLRRPLKSNGTSQNRPVVFMCVLLSPTQSFLRGGQEDTTQYYQL</sequence>
<feature type="transmembrane region" description="Helical" evidence="7">
    <location>
        <begin position="75"/>
        <end position="95"/>
    </location>
</feature>
<dbReference type="Proteomes" id="UP000037136">
    <property type="component" value="Unassembled WGS sequence"/>
</dbReference>
<dbReference type="InterPro" id="IPR039020">
    <property type="entry name" value="PaxB-like"/>
</dbReference>
<proteinExistence type="inferred from homology"/>
<gene>
    <name evidence="8" type="ORF">XA68_12257</name>
</gene>
<feature type="transmembrane region" description="Helical" evidence="7">
    <location>
        <begin position="48"/>
        <end position="69"/>
    </location>
</feature>